<keyword evidence="4" id="KW-0464">Manganese</keyword>
<dbReference type="PANTHER" id="PTHR11358">
    <property type="entry name" value="ARGINASE/AGMATINASE"/>
    <property type="match status" value="1"/>
</dbReference>
<evidence type="ECO:0000256" key="5">
    <source>
        <dbReference type="RuleBase" id="RU003684"/>
    </source>
</evidence>
<dbReference type="PRINTS" id="PR00116">
    <property type="entry name" value="ARGINASE"/>
</dbReference>
<dbReference type="PROSITE" id="PS51409">
    <property type="entry name" value="ARGINASE_2"/>
    <property type="match status" value="1"/>
</dbReference>
<dbReference type="OrthoDB" id="9788689at2"/>
<evidence type="ECO:0000256" key="2">
    <source>
        <dbReference type="ARBA" id="ARBA00022723"/>
    </source>
</evidence>
<feature type="binding site" evidence="4">
    <location>
        <position position="152"/>
    </location>
    <ligand>
        <name>Mn(2+)</name>
        <dbReference type="ChEBI" id="CHEBI:29035"/>
        <label>1</label>
    </ligand>
</feature>
<comment type="cofactor">
    <cofactor evidence="4">
        <name>Mn(2+)</name>
        <dbReference type="ChEBI" id="CHEBI:29035"/>
    </cofactor>
    <text evidence="4">Binds 2 manganese ions per subunit.</text>
</comment>
<proteinExistence type="inferred from homology"/>
<feature type="binding site" evidence="4">
    <location>
        <position position="148"/>
    </location>
    <ligand>
        <name>Mn(2+)</name>
        <dbReference type="ChEBI" id="CHEBI:29035"/>
        <label>1</label>
    </ligand>
</feature>
<dbReference type="InterPro" id="IPR005925">
    <property type="entry name" value="Agmatinase-rel"/>
</dbReference>
<gene>
    <name evidence="6" type="primary">speB</name>
    <name evidence="6" type="ORF">EBB45_15965</name>
</gene>
<evidence type="ECO:0000313" key="6">
    <source>
        <dbReference type="EMBL" id="RQW73600.1"/>
    </source>
</evidence>
<dbReference type="RefSeq" id="WP_124766340.1">
    <property type="nucleotide sequence ID" value="NZ_JAFBDY010000017.1"/>
</dbReference>
<feature type="binding site" evidence="4">
    <location>
        <position position="150"/>
    </location>
    <ligand>
        <name>Mn(2+)</name>
        <dbReference type="ChEBI" id="CHEBI:29035"/>
        <label>1</label>
    </ligand>
</feature>
<dbReference type="Pfam" id="PF00491">
    <property type="entry name" value="Arginase"/>
    <property type="match status" value="1"/>
</dbReference>
<dbReference type="InterPro" id="IPR006035">
    <property type="entry name" value="Ureohydrolase"/>
</dbReference>
<comment type="caution">
    <text evidence="6">The sequence shown here is derived from an EMBL/GenBank/DDBJ whole genome shotgun (WGS) entry which is preliminary data.</text>
</comment>
<dbReference type="NCBIfam" id="TIGR01230">
    <property type="entry name" value="agmatinase"/>
    <property type="match status" value="1"/>
</dbReference>
<dbReference type="CDD" id="cd11592">
    <property type="entry name" value="Agmatinase_PAH"/>
    <property type="match status" value="1"/>
</dbReference>
<dbReference type="GO" id="GO:0046872">
    <property type="term" value="F:metal ion binding"/>
    <property type="evidence" value="ECO:0007669"/>
    <property type="project" value="UniProtKB-KW"/>
</dbReference>
<dbReference type="EMBL" id="RRCT01000018">
    <property type="protein sequence ID" value="RQW73600.1"/>
    <property type="molecule type" value="Genomic_DNA"/>
</dbReference>
<organism evidence="6 7">
    <name type="scientific">Lysinibacillus composti</name>
    <dbReference type="NCBI Taxonomy" id="720633"/>
    <lineage>
        <taxon>Bacteria</taxon>
        <taxon>Bacillati</taxon>
        <taxon>Bacillota</taxon>
        <taxon>Bacilli</taxon>
        <taxon>Bacillales</taxon>
        <taxon>Bacillaceae</taxon>
        <taxon>Lysinibacillus</taxon>
    </lineage>
</organism>
<dbReference type="SUPFAM" id="SSF52768">
    <property type="entry name" value="Arginase/deacetylase"/>
    <property type="match status" value="1"/>
</dbReference>
<dbReference type="Gene3D" id="3.40.800.10">
    <property type="entry name" value="Ureohydrolase domain"/>
    <property type="match status" value="1"/>
</dbReference>
<dbReference type="PROSITE" id="PS01053">
    <property type="entry name" value="ARGINASE_1"/>
    <property type="match status" value="1"/>
</dbReference>
<dbReference type="GO" id="GO:0008783">
    <property type="term" value="F:agmatinase activity"/>
    <property type="evidence" value="ECO:0007669"/>
    <property type="project" value="UniProtKB-EC"/>
</dbReference>
<evidence type="ECO:0000256" key="4">
    <source>
        <dbReference type="PIRSR" id="PIRSR036979-1"/>
    </source>
</evidence>
<feature type="binding site" evidence="4">
    <location>
        <position position="239"/>
    </location>
    <ligand>
        <name>Mn(2+)</name>
        <dbReference type="ChEBI" id="CHEBI:29035"/>
        <label>1</label>
    </ligand>
</feature>
<dbReference type="PIRSF" id="PIRSF036979">
    <property type="entry name" value="Arginase"/>
    <property type="match status" value="1"/>
</dbReference>
<dbReference type="EC" id="3.5.3.11" evidence="6"/>
<reference evidence="6 7" key="1">
    <citation type="journal article" date="2013" name="J. Microbiol.">
        <title>Lysinibacillus chungkukjangi sp. nov., isolated from Chungkukjang, Korean fermented soybean food.</title>
        <authorList>
            <person name="Kim S.J."/>
            <person name="Jang Y.H."/>
            <person name="Hamada M."/>
            <person name="Ahn J.H."/>
            <person name="Weon H.Y."/>
            <person name="Suzuki K."/>
            <person name="Whang K.S."/>
            <person name="Kwon S.W."/>
        </authorList>
    </citation>
    <scope>NUCLEOTIDE SEQUENCE [LARGE SCALE GENOMIC DNA]</scope>
    <source>
        <strain evidence="6 7">MCCC 1A12701</strain>
    </source>
</reference>
<comment type="similarity">
    <text evidence="1">Belongs to the arginase family. Agmatinase subfamily.</text>
</comment>
<dbReference type="InterPro" id="IPR023696">
    <property type="entry name" value="Ureohydrolase_dom_sf"/>
</dbReference>
<keyword evidence="3 5" id="KW-0378">Hydrolase</keyword>
<dbReference type="GO" id="GO:0033389">
    <property type="term" value="P:putrescine biosynthetic process from arginine, via agmatine"/>
    <property type="evidence" value="ECO:0007669"/>
    <property type="project" value="TreeGrafter"/>
</dbReference>
<sequence>MSKKYVPVDSQVYPRFSGIKTFMRLPHVQTTEDIDFAVIGVPFDTGASFAIGTRFGPEAVRSMSALIRPYNPGLEIDIFEYCSGVDYGDLAVNPGYIEDSYQLIESQLEPLLANDVVPILIGGDHSVSLPHLRAMANRYGKISLVHFDSHGDTWDSYFGKKYTHGTVFRRAAEEGIVDTSKSIQIGMRGSLYKPQDIKDAEDLGYKVITTHTLKGMTPTELGDAIKERVGNNPVFVSFDVDFLDPVFAPGTGTPEVGGFSTYDAQQFVRQLKGLNIVGFDCVEVLPDRDPAKVTSLAAANVCFEFISLVAWNKRAIPQNSSPSESVIQG</sequence>
<feature type="binding site" evidence="4">
    <location>
        <position position="125"/>
    </location>
    <ligand>
        <name>Mn(2+)</name>
        <dbReference type="ChEBI" id="CHEBI:29035"/>
        <label>1</label>
    </ligand>
</feature>
<keyword evidence="7" id="KW-1185">Reference proteome</keyword>
<dbReference type="InterPro" id="IPR020855">
    <property type="entry name" value="Ureohydrolase_Mn_BS"/>
</dbReference>
<name>A0A3N9UAU2_9BACI</name>
<accession>A0A3N9UAU2</accession>
<keyword evidence="2 4" id="KW-0479">Metal-binding</keyword>
<protein>
    <submittedName>
        <fullName evidence="6">Agmatinase</fullName>
        <ecNumber evidence="6">3.5.3.11</ecNumber>
    </submittedName>
</protein>
<evidence type="ECO:0000256" key="1">
    <source>
        <dbReference type="ARBA" id="ARBA00009227"/>
    </source>
</evidence>
<evidence type="ECO:0000256" key="3">
    <source>
        <dbReference type="ARBA" id="ARBA00022801"/>
    </source>
</evidence>
<dbReference type="AlphaFoldDB" id="A0A3N9UAU2"/>
<evidence type="ECO:0000313" key="7">
    <source>
        <dbReference type="Proteomes" id="UP000274033"/>
    </source>
</evidence>
<feature type="binding site" evidence="4">
    <location>
        <position position="241"/>
    </location>
    <ligand>
        <name>Mn(2+)</name>
        <dbReference type="ChEBI" id="CHEBI:29035"/>
        <label>1</label>
    </ligand>
</feature>
<dbReference type="PANTHER" id="PTHR11358:SF26">
    <property type="entry name" value="GUANIDINO ACID HYDROLASE, MITOCHONDRIAL"/>
    <property type="match status" value="1"/>
</dbReference>
<dbReference type="Proteomes" id="UP000274033">
    <property type="component" value="Unassembled WGS sequence"/>
</dbReference>